<evidence type="ECO:0000313" key="1">
    <source>
        <dbReference type="EMBL" id="MDA0162831.1"/>
    </source>
</evidence>
<gene>
    <name evidence="1" type="ORF">OM076_21335</name>
</gene>
<dbReference type="RefSeq" id="WP_270042071.1">
    <property type="nucleotide sequence ID" value="NZ_JAPDOD010000021.1"/>
</dbReference>
<sequence length="246" mass="26651">MRSWSFSTGKRATMADAITHAAPGAQEQRETERITDWLSELRVLRGVPFSYLVPDEGMLPPESIRFFALDEAWVQALLDGAFSLGRSAAGDADRERSALEQVAQAAAGRAATGRAEMLEAQVGESVEVTGLLLRSQAVWRWPTLEVRGFSDEAGTAAIALARLDRLGPEVLLALFAGRLRAVTLSEPAEALHFGVTDEAHLRVGNRRVVDVGALRAQWPEATTPGAFAQALVQQAHQVRFIAREPG</sequence>
<organism evidence="1 2">
    <name type="scientific">Solirubrobacter ginsenosidimutans</name>
    <dbReference type="NCBI Taxonomy" id="490573"/>
    <lineage>
        <taxon>Bacteria</taxon>
        <taxon>Bacillati</taxon>
        <taxon>Actinomycetota</taxon>
        <taxon>Thermoleophilia</taxon>
        <taxon>Solirubrobacterales</taxon>
        <taxon>Solirubrobacteraceae</taxon>
        <taxon>Solirubrobacter</taxon>
    </lineage>
</organism>
<dbReference type="Proteomes" id="UP001149140">
    <property type="component" value="Unassembled WGS sequence"/>
</dbReference>
<accession>A0A9X3MTN5</accession>
<name>A0A9X3MTN5_9ACTN</name>
<keyword evidence="2" id="KW-1185">Reference proteome</keyword>
<dbReference type="AlphaFoldDB" id="A0A9X3MTN5"/>
<proteinExistence type="predicted"/>
<dbReference type="EMBL" id="JAPDOD010000021">
    <property type="protein sequence ID" value="MDA0162831.1"/>
    <property type="molecule type" value="Genomic_DNA"/>
</dbReference>
<evidence type="ECO:0000313" key="2">
    <source>
        <dbReference type="Proteomes" id="UP001149140"/>
    </source>
</evidence>
<comment type="caution">
    <text evidence="1">The sequence shown here is derived from an EMBL/GenBank/DDBJ whole genome shotgun (WGS) entry which is preliminary data.</text>
</comment>
<reference evidence="1" key="1">
    <citation type="submission" date="2022-10" db="EMBL/GenBank/DDBJ databases">
        <title>The WGS of Solirubrobacter ginsenosidimutans DSM 21036.</title>
        <authorList>
            <person name="Jiang Z."/>
        </authorList>
    </citation>
    <scope>NUCLEOTIDE SEQUENCE</scope>
    <source>
        <strain evidence="1">DSM 21036</strain>
    </source>
</reference>
<protein>
    <submittedName>
        <fullName evidence="1">Uncharacterized protein</fullName>
    </submittedName>
</protein>